<proteinExistence type="predicted"/>
<gene>
    <name evidence="1" type="ORF">OOJ96_00185</name>
</gene>
<organism evidence="1 2">
    <name type="scientific">Pseudomonas imrae</name>
    <dbReference type="NCBI Taxonomy" id="2992837"/>
    <lineage>
        <taxon>Bacteria</taxon>
        <taxon>Pseudomonadati</taxon>
        <taxon>Pseudomonadota</taxon>
        <taxon>Gammaproteobacteria</taxon>
        <taxon>Pseudomonadales</taxon>
        <taxon>Pseudomonadaceae</taxon>
        <taxon>Pseudomonas</taxon>
    </lineage>
</organism>
<dbReference type="EMBL" id="JAPEQY010000001">
    <property type="protein sequence ID" value="MFO2475825.1"/>
    <property type="molecule type" value="Genomic_DNA"/>
</dbReference>
<sequence length="1208" mass="133334">MKRIFGFLIVLLCVPPFIQAAHPPDRIESLKLLGRSHLTGMNLKLSGAEQRLLNNKKKLRIGVAITDSAPLGLNAGAHDYEGVTADYVELLADLLHIEVQVQRYPSRAQAIQALKRGELDLLGTASDVNAADPELAVSRSYFDEQPVLVKRRSHSAELPKDLRGQRLAVSEQSQLLSEVRKHYPLTELQVYPTDLDAISAVAFEQADVYLGGAITSNYLISRNFLHDVHLTDFANLEVITIGFALRLEDQQLLGIINKALAVIPAEETLTIMRRWGGDMITMHDRGSVDLSPKEQRWLTDHQKLRAGVLENSPPLSFFDPDGSFRGINADLLAMIRRRTGLTFEVIRAKTIDDLVELAKNGEVDFITVFQQNYGNSDLRFTRSYLTNPYVLSTRDGDGQFGYLEGLVGKRLAISKGSGVRDYISSYYPRITLIDVDDIDDGLALVAQGKADATVSILVNARYLIATRYPSNLRVSGSLSAPPAQISLATSRTALELHSVLDKVMMSISPQELNELTSRWRGEIAVDNKRTQANQAEIIRGAVIATILLVAALGWIIYLRRLIQKRAVAERALNEQMEFMRVLIDGLPHPIYVRDRQTRMLLCNQRYLEAIGTTREQIIGTRPSEITLAESNIGAVFEQHYLEVMEGGQELITDRQLSFSDGQVITAFHWILPFRDNSGEVKGIIAGWIDISERERLLAQLKDAKQGADKANRAKTTFLATMSHEIRTPMNAVVGMLELAMKKADQGILDRFAIEVASGAARGLLELIGDILDVVRIESERLTLVPQRAALKELVVSAVRVFEGLARQKQLNLVLSFDEQANQDVLIDPLRFKQVLSNLIGNAIKFTSVGQVQVCVEVTHPINNQRMGIQVLVRDTGMGISPDDQQRLFVPFNQASHSSAGGSGLGLAISRKLCSMMQGELNLTSVLGQGTQMEVLLELEVLAPLPTSRPEPVLPEVGKVLKVLVVDDYPANRLLLSQQLSYLGHTVGDEPDGAHGLRAWRNGHFDVVITDCNMPVMTGYELARAIRAEESASGAAPCLILGFTANAQPEEKDRCLEAGMDDCLFKPISMKDLTARLSGVESVFDDATDVDEPMQLTDELDLSSLEQLAHGNPTLVNSLLQDLASSNEEDLLRLLKLFSDHDLTGLSDLGHRVKGGARIIKAHRLIHCCEQLQADCNGHDAVRLTQSVDALHEAMEALGQRLEELMAAT</sequence>
<keyword evidence="2" id="KW-1185">Reference proteome</keyword>
<name>A0ACC7P7Y4_9PSED</name>
<reference evidence="1" key="1">
    <citation type="submission" date="2022-11" db="EMBL/GenBank/DDBJ databases">
        <title>Draft genome sequences of strains of Pseudomonas imrae sp. nov.</title>
        <authorList>
            <person name="Salva Serra F."/>
            <person name="Nimje P."/>
            <person name="Moore E.R.B."/>
            <person name="Marathe N.P."/>
        </authorList>
    </citation>
    <scope>NUCLEOTIDE SEQUENCE</scope>
    <source>
        <strain evidence="1">15FMM2</strain>
    </source>
</reference>
<accession>A0ACC7P7Y4</accession>
<evidence type="ECO:0000313" key="2">
    <source>
        <dbReference type="Proteomes" id="UP001637618"/>
    </source>
</evidence>
<evidence type="ECO:0000313" key="1">
    <source>
        <dbReference type="EMBL" id="MFO2475825.1"/>
    </source>
</evidence>
<protein>
    <submittedName>
        <fullName evidence="1">Transporter substrate-binding domain-containing protein</fullName>
    </submittedName>
</protein>
<dbReference type="Proteomes" id="UP001637618">
    <property type="component" value="Unassembled WGS sequence"/>
</dbReference>
<comment type="caution">
    <text evidence="1">The sequence shown here is derived from an EMBL/GenBank/DDBJ whole genome shotgun (WGS) entry which is preliminary data.</text>
</comment>